<feature type="domain" description="Thioredoxin" evidence="1">
    <location>
        <begin position="9"/>
        <end position="73"/>
    </location>
</feature>
<dbReference type="EMBL" id="CP136336">
    <property type="protein sequence ID" value="WOB07874.1"/>
    <property type="molecule type" value="Genomic_DNA"/>
</dbReference>
<dbReference type="InterPro" id="IPR013766">
    <property type="entry name" value="Thioredoxin_domain"/>
</dbReference>
<proteinExistence type="predicted"/>
<dbReference type="RefSeq" id="WP_316700533.1">
    <property type="nucleotide sequence ID" value="NZ_CP136336.1"/>
</dbReference>
<name>A0ABZ0CZE9_9BURK</name>
<reference evidence="2 3" key="1">
    <citation type="submission" date="2023-10" db="EMBL/GenBank/DDBJ databases">
        <title>Bacteria for the degradation of biodegradable plastic PBAT(Polybutylene adipate terephthalate).</title>
        <authorList>
            <person name="Weon H.-Y."/>
            <person name="Yeon J."/>
        </authorList>
    </citation>
    <scope>NUCLEOTIDE SEQUENCE [LARGE SCALE GENOMIC DNA]</scope>
    <source>
        <strain evidence="2 3">SBD 7-3</strain>
    </source>
</reference>
<keyword evidence="3" id="KW-1185">Reference proteome</keyword>
<protein>
    <submittedName>
        <fullName evidence="2">Thioredoxin family protein</fullName>
    </submittedName>
</protein>
<dbReference type="Pfam" id="PF00085">
    <property type="entry name" value="Thioredoxin"/>
    <property type="match status" value="1"/>
</dbReference>
<dbReference type="SUPFAM" id="SSF52833">
    <property type="entry name" value="Thioredoxin-like"/>
    <property type="match status" value="1"/>
</dbReference>
<organism evidence="2 3">
    <name type="scientific">Piscinibacter gummiphilus</name>
    <dbReference type="NCBI Taxonomy" id="946333"/>
    <lineage>
        <taxon>Bacteria</taxon>
        <taxon>Pseudomonadati</taxon>
        <taxon>Pseudomonadota</taxon>
        <taxon>Betaproteobacteria</taxon>
        <taxon>Burkholderiales</taxon>
        <taxon>Sphaerotilaceae</taxon>
        <taxon>Piscinibacter</taxon>
    </lineage>
</organism>
<sequence length="122" mass="13789">MSDTPTSSAPLLVVCLCADWCGTCRDYRSIFEEAAQAFSYTGDTRFAWVDIEDESELVDPVEVENFPTLLVSDADGVRFFGTVLPHKDTLWRLLRSEREGRRGAPHPDAEVQALARRLWSRP</sequence>
<gene>
    <name evidence="2" type="ORF">RXV79_23575</name>
</gene>
<accession>A0ABZ0CZE9</accession>
<dbReference type="Proteomes" id="UP001303946">
    <property type="component" value="Chromosome"/>
</dbReference>
<evidence type="ECO:0000259" key="1">
    <source>
        <dbReference type="Pfam" id="PF00085"/>
    </source>
</evidence>
<dbReference type="Gene3D" id="3.40.30.10">
    <property type="entry name" value="Glutaredoxin"/>
    <property type="match status" value="1"/>
</dbReference>
<evidence type="ECO:0000313" key="3">
    <source>
        <dbReference type="Proteomes" id="UP001303946"/>
    </source>
</evidence>
<dbReference type="InterPro" id="IPR036249">
    <property type="entry name" value="Thioredoxin-like_sf"/>
</dbReference>
<evidence type="ECO:0000313" key="2">
    <source>
        <dbReference type="EMBL" id="WOB07874.1"/>
    </source>
</evidence>
<dbReference type="CDD" id="cd02947">
    <property type="entry name" value="TRX_family"/>
    <property type="match status" value="1"/>
</dbReference>